<organism evidence="2 3">
    <name type="scientific">Ornithinibacillus caprae</name>
    <dbReference type="NCBI Taxonomy" id="2678566"/>
    <lineage>
        <taxon>Bacteria</taxon>
        <taxon>Bacillati</taxon>
        <taxon>Bacillota</taxon>
        <taxon>Bacilli</taxon>
        <taxon>Bacillales</taxon>
        <taxon>Bacillaceae</taxon>
        <taxon>Ornithinibacillus</taxon>
    </lineage>
</organism>
<feature type="transmembrane region" description="Helical" evidence="1">
    <location>
        <begin position="21"/>
        <end position="43"/>
    </location>
</feature>
<accession>A0A6N8FGJ9</accession>
<dbReference type="EMBL" id="WOCA01000003">
    <property type="protein sequence ID" value="MUK87806.1"/>
    <property type="molecule type" value="Genomic_DNA"/>
</dbReference>
<dbReference type="AlphaFoldDB" id="A0A6N8FGJ9"/>
<comment type="caution">
    <text evidence="2">The sequence shown here is derived from an EMBL/GenBank/DDBJ whole genome shotgun (WGS) entry which is preliminary data.</text>
</comment>
<keyword evidence="1" id="KW-0812">Transmembrane</keyword>
<reference evidence="2 3" key="1">
    <citation type="submission" date="2019-11" db="EMBL/GenBank/DDBJ databases">
        <authorList>
            <person name="Li X."/>
        </authorList>
    </citation>
    <scope>NUCLEOTIDE SEQUENCE [LARGE SCALE GENOMIC DNA]</scope>
    <source>
        <strain evidence="2 3">L9</strain>
    </source>
</reference>
<dbReference type="Proteomes" id="UP000469125">
    <property type="component" value="Unassembled WGS sequence"/>
</dbReference>
<name>A0A6N8FGJ9_9BACI</name>
<keyword evidence="3" id="KW-1185">Reference proteome</keyword>
<keyword evidence="1" id="KW-1133">Transmembrane helix</keyword>
<proteinExistence type="predicted"/>
<evidence type="ECO:0000313" key="3">
    <source>
        <dbReference type="Proteomes" id="UP000469125"/>
    </source>
</evidence>
<evidence type="ECO:0000313" key="2">
    <source>
        <dbReference type="EMBL" id="MUK87806.1"/>
    </source>
</evidence>
<evidence type="ECO:0000256" key="1">
    <source>
        <dbReference type="SAM" id="Phobius"/>
    </source>
</evidence>
<sequence length="64" mass="7742">MGEYFLIKWRDKGNRLKHKENYSILDLIADILIWIPEVLLFPIRLLFWGMRGLGRVIGNWLDVW</sequence>
<protein>
    <submittedName>
        <fullName evidence="2">Uncharacterized protein</fullName>
    </submittedName>
</protein>
<keyword evidence="1" id="KW-0472">Membrane</keyword>
<gene>
    <name evidence="2" type="ORF">GMD78_05245</name>
</gene>